<evidence type="ECO:0000259" key="6">
    <source>
        <dbReference type="Pfam" id="PF04893"/>
    </source>
</evidence>
<proteinExistence type="predicted"/>
<organism evidence="7 8">
    <name type="scientific">Aliiroseovarius crassostreae</name>
    <dbReference type="NCBI Taxonomy" id="154981"/>
    <lineage>
        <taxon>Bacteria</taxon>
        <taxon>Pseudomonadati</taxon>
        <taxon>Pseudomonadota</taxon>
        <taxon>Alphaproteobacteria</taxon>
        <taxon>Rhodobacterales</taxon>
        <taxon>Paracoccaceae</taxon>
        <taxon>Aliiroseovarius</taxon>
    </lineage>
</organism>
<protein>
    <submittedName>
        <fullName evidence="7">YIP1 family protein</fullName>
    </submittedName>
</protein>
<keyword evidence="4 5" id="KW-0472">Membrane</keyword>
<evidence type="ECO:0000313" key="8">
    <source>
        <dbReference type="Proteomes" id="UP001057991"/>
    </source>
</evidence>
<gene>
    <name evidence="7" type="ORF">K3X48_06780</name>
</gene>
<feature type="transmembrane region" description="Helical" evidence="5">
    <location>
        <begin position="37"/>
        <end position="58"/>
    </location>
</feature>
<feature type="transmembrane region" description="Helical" evidence="5">
    <location>
        <begin position="73"/>
        <end position="94"/>
    </location>
</feature>
<evidence type="ECO:0000256" key="1">
    <source>
        <dbReference type="ARBA" id="ARBA00004141"/>
    </source>
</evidence>
<evidence type="ECO:0000256" key="2">
    <source>
        <dbReference type="ARBA" id="ARBA00022692"/>
    </source>
</evidence>
<dbReference type="AlphaFoldDB" id="A0A9Q9HEG9"/>
<dbReference type="RefSeq" id="WP_259806715.1">
    <property type="nucleotide sequence ID" value="NZ_CP080776.1"/>
</dbReference>
<feature type="transmembrane region" description="Helical" evidence="5">
    <location>
        <begin position="165"/>
        <end position="190"/>
    </location>
</feature>
<dbReference type="GO" id="GO:0016020">
    <property type="term" value="C:membrane"/>
    <property type="evidence" value="ECO:0007669"/>
    <property type="project" value="UniProtKB-SubCell"/>
</dbReference>
<dbReference type="EMBL" id="CP080776">
    <property type="protein sequence ID" value="UWP96674.1"/>
    <property type="molecule type" value="Genomic_DNA"/>
</dbReference>
<feature type="domain" description="Yip1" evidence="6">
    <location>
        <begin position="15"/>
        <end position="183"/>
    </location>
</feature>
<keyword evidence="2 5" id="KW-0812">Transmembrane</keyword>
<evidence type="ECO:0000256" key="3">
    <source>
        <dbReference type="ARBA" id="ARBA00022989"/>
    </source>
</evidence>
<feature type="transmembrane region" description="Helical" evidence="5">
    <location>
        <begin position="133"/>
        <end position="153"/>
    </location>
</feature>
<evidence type="ECO:0000256" key="5">
    <source>
        <dbReference type="SAM" id="Phobius"/>
    </source>
</evidence>
<name>A0A9Q9HEG9_9RHOB</name>
<dbReference type="Pfam" id="PF04893">
    <property type="entry name" value="Yip1"/>
    <property type="match status" value="1"/>
</dbReference>
<accession>A0A9Q9HEG9</accession>
<dbReference type="InterPro" id="IPR006977">
    <property type="entry name" value="Yip1_dom"/>
</dbReference>
<feature type="transmembrane region" description="Helical" evidence="5">
    <location>
        <begin position="106"/>
        <end position="127"/>
    </location>
</feature>
<evidence type="ECO:0000313" key="7">
    <source>
        <dbReference type="EMBL" id="UWP96674.1"/>
    </source>
</evidence>
<comment type="subcellular location">
    <subcellularLocation>
        <location evidence="1">Membrane</location>
        <topology evidence="1">Multi-pass membrane protein</topology>
    </subcellularLocation>
</comment>
<dbReference type="Proteomes" id="UP001057991">
    <property type="component" value="Chromosome"/>
</dbReference>
<sequence length="197" mass="21406">MRFEPGYLFGMILQTVPEPRKVARDLFDLPVSRKARWLSLWLLLVFAAAAGVVSHLLYPVDAAVFGPVLSDPMVLGAIEAAFLVSGVFMIYLIGRLAGGQGSFDDALTIAIWLEFVLLVFQLASLVFSLFAPALAGILMVMSSVLFFWILSHFIAESHGFRSAGLVFAGIATTMVLAVFALSFLLVLLGVEPFQFGE</sequence>
<keyword evidence="3 5" id="KW-1133">Transmembrane helix</keyword>
<reference evidence="7" key="1">
    <citation type="submission" date="2021-08" db="EMBL/GenBank/DDBJ databases">
        <authorList>
            <person name="Nwanade C."/>
            <person name="Wang M."/>
            <person name="Masoudi A."/>
            <person name="Yu Z."/>
            <person name="Liu J."/>
        </authorList>
    </citation>
    <scope>NUCLEOTIDE SEQUENCE</scope>
    <source>
        <strain evidence="7">S056</strain>
    </source>
</reference>
<evidence type="ECO:0000256" key="4">
    <source>
        <dbReference type="ARBA" id="ARBA00023136"/>
    </source>
</evidence>